<evidence type="ECO:0000256" key="5">
    <source>
        <dbReference type="ARBA" id="ARBA00012297"/>
    </source>
</evidence>
<protein>
    <recommendedName>
        <fullName evidence="5">laccase</fullName>
        <ecNumber evidence="5">1.10.3.2</ecNumber>
    </recommendedName>
</protein>
<evidence type="ECO:0000256" key="10">
    <source>
        <dbReference type="ARBA" id="ARBA00023008"/>
    </source>
</evidence>
<dbReference type="InterPro" id="IPR033138">
    <property type="entry name" value="Cu_oxidase_CS"/>
</dbReference>
<evidence type="ECO:0000256" key="11">
    <source>
        <dbReference type="ARBA" id="ARBA00023157"/>
    </source>
</evidence>
<dbReference type="CDD" id="cd13856">
    <property type="entry name" value="CuRO_1_Tv-LCC_like"/>
    <property type="match status" value="1"/>
</dbReference>
<dbReference type="InterPro" id="IPR002355">
    <property type="entry name" value="Cu_oxidase_Cu_BS"/>
</dbReference>
<evidence type="ECO:0000259" key="17">
    <source>
        <dbReference type="Pfam" id="PF07732"/>
    </source>
</evidence>
<keyword evidence="13" id="KW-0439">Lignin degradation</keyword>
<dbReference type="Proteomes" id="UP000054477">
    <property type="component" value="Unassembled WGS sequence"/>
</dbReference>
<feature type="signal peptide" evidence="14">
    <location>
        <begin position="1"/>
        <end position="20"/>
    </location>
</feature>
<dbReference type="Gene3D" id="2.60.40.420">
    <property type="entry name" value="Cupredoxins - blue copper proteins"/>
    <property type="match status" value="3"/>
</dbReference>
<dbReference type="PANTHER" id="PTHR11709">
    <property type="entry name" value="MULTI-COPPER OXIDASE"/>
    <property type="match status" value="1"/>
</dbReference>
<evidence type="ECO:0000259" key="15">
    <source>
        <dbReference type="Pfam" id="PF00394"/>
    </source>
</evidence>
<dbReference type="OrthoDB" id="2121828at2759"/>
<name>A0A0C9XUE1_9AGAR</name>
<sequence>MLRILFPLVLVLLSLDNCLSSIGPVADLVISNVNVSPDGFSRSAVSVGGMFPAPVITGNKGDRFQLNVHDQLTDNTMARTTSIHWHGIFQKTTNWADGAAFVSQCPIAPNNSFLYEFNVEQSGTYWYHSHLSTQYCDGLRGAIVIYDPDDPHCALYDVDDESTVITLADWYHLPSPAATPTLTRPFPSSNATLINGKGRYEGGPAVPLSVVNIERGKRYRFRIVSMACDPDFTFSIDNHQFTVIEADGEGVVPLLVDSLVISPGQRYSVVLNANQAVDNYWIRANPSLGIPGFAGGINSAILRYSGAPASEPLTVQQASIMPLLETAIVPSTSPAAPGIPAQGQADVVINISHDFDFDSFHYRMNGYPWIPPKVPVLLQILSGARTAQELLPKGSLYSLPRNKVIELSLPGTGPELGGPHPFHLHGHSFSVVRSAGSSIYNYATPVRRDTVSTGIDGDNVTIRFVTDNAGPWFLHCHIDWHLELGLAVVFAEDIPDTPALDPAPAAWEQLCPIYDQLPSDEQ</sequence>
<evidence type="ECO:0000256" key="2">
    <source>
        <dbReference type="ARBA" id="ARBA00001935"/>
    </source>
</evidence>
<keyword evidence="6" id="KW-0964">Secreted</keyword>
<evidence type="ECO:0000256" key="14">
    <source>
        <dbReference type="SAM" id="SignalP"/>
    </source>
</evidence>
<dbReference type="EC" id="1.10.3.2" evidence="5"/>
<dbReference type="InterPro" id="IPR008972">
    <property type="entry name" value="Cupredoxin"/>
</dbReference>
<comment type="subcellular location">
    <subcellularLocation>
        <location evidence="3">Secreted</location>
    </subcellularLocation>
</comment>
<reference evidence="18 19" key="1">
    <citation type="submission" date="2014-04" db="EMBL/GenBank/DDBJ databases">
        <authorList>
            <consortium name="DOE Joint Genome Institute"/>
            <person name="Kuo A."/>
            <person name="Kohler A."/>
            <person name="Nagy L.G."/>
            <person name="Floudas D."/>
            <person name="Copeland A."/>
            <person name="Barry K.W."/>
            <person name="Cichocki N."/>
            <person name="Veneault-Fourrey C."/>
            <person name="LaButti K."/>
            <person name="Lindquist E.A."/>
            <person name="Lipzen A."/>
            <person name="Lundell T."/>
            <person name="Morin E."/>
            <person name="Murat C."/>
            <person name="Sun H."/>
            <person name="Tunlid A."/>
            <person name="Henrissat B."/>
            <person name="Grigoriev I.V."/>
            <person name="Hibbett D.S."/>
            <person name="Martin F."/>
            <person name="Nordberg H.P."/>
            <person name="Cantor M.N."/>
            <person name="Hua S.X."/>
        </authorList>
    </citation>
    <scope>NUCLEOTIDE SEQUENCE [LARGE SCALE GENOMIC DNA]</scope>
    <source>
        <strain evidence="18 19">LaAM-08-1</strain>
    </source>
</reference>
<dbReference type="AlphaFoldDB" id="A0A0C9XUE1"/>
<comment type="cofactor">
    <cofactor evidence="2">
        <name>Cu cation</name>
        <dbReference type="ChEBI" id="CHEBI:23378"/>
    </cofactor>
</comment>
<evidence type="ECO:0000259" key="16">
    <source>
        <dbReference type="Pfam" id="PF07731"/>
    </source>
</evidence>
<keyword evidence="10" id="KW-0186">Copper</keyword>
<evidence type="ECO:0000313" key="19">
    <source>
        <dbReference type="Proteomes" id="UP000054477"/>
    </source>
</evidence>
<dbReference type="GO" id="GO:0046274">
    <property type="term" value="P:lignin catabolic process"/>
    <property type="evidence" value="ECO:0007669"/>
    <property type="project" value="UniProtKB-KW"/>
</dbReference>
<evidence type="ECO:0000256" key="7">
    <source>
        <dbReference type="ARBA" id="ARBA00022723"/>
    </source>
</evidence>
<gene>
    <name evidence="18" type="ORF">K443DRAFT_679912</name>
</gene>
<evidence type="ECO:0000256" key="8">
    <source>
        <dbReference type="ARBA" id="ARBA00022737"/>
    </source>
</evidence>
<feature type="chain" id="PRO_5002206431" description="laccase" evidence="14">
    <location>
        <begin position="21"/>
        <end position="522"/>
    </location>
</feature>
<feature type="domain" description="Plastocyanin-like" evidence="17">
    <location>
        <begin position="31"/>
        <end position="149"/>
    </location>
</feature>
<dbReference type="InterPro" id="IPR045087">
    <property type="entry name" value="Cu-oxidase_fam"/>
</dbReference>
<dbReference type="Pfam" id="PF07732">
    <property type="entry name" value="Cu-oxidase_3"/>
    <property type="match status" value="1"/>
</dbReference>
<evidence type="ECO:0000256" key="13">
    <source>
        <dbReference type="ARBA" id="ARBA00023185"/>
    </source>
</evidence>
<keyword evidence="11" id="KW-1015">Disulfide bond</keyword>
<evidence type="ECO:0000256" key="4">
    <source>
        <dbReference type="ARBA" id="ARBA00010609"/>
    </source>
</evidence>
<evidence type="ECO:0000256" key="12">
    <source>
        <dbReference type="ARBA" id="ARBA00023180"/>
    </source>
</evidence>
<dbReference type="FunFam" id="2.60.40.420:FF:000125">
    <property type="entry name" value="Laccase 2"/>
    <property type="match status" value="1"/>
</dbReference>
<dbReference type="FunFam" id="2.60.40.420:FF:000045">
    <property type="entry name" value="Laccase 2"/>
    <property type="match status" value="1"/>
</dbReference>
<evidence type="ECO:0000256" key="6">
    <source>
        <dbReference type="ARBA" id="ARBA00022525"/>
    </source>
</evidence>
<dbReference type="InterPro" id="IPR011707">
    <property type="entry name" value="Cu-oxidase-like_N"/>
</dbReference>
<dbReference type="SUPFAM" id="SSF49503">
    <property type="entry name" value="Cupredoxins"/>
    <property type="match status" value="3"/>
</dbReference>
<dbReference type="InterPro" id="IPR001117">
    <property type="entry name" value="Cu-oxidase_2nd"/>
</dbReference>
<keyword evidence="7" id="KW-0479">Metal-binding</keyword>
<dbReference type="Pfam" id="PF07731">
    <property type="entry name" value="Cu-oxidase_2"/>
    <property type="match status" value="1"/>
</dbReference>
<keyword evidence="8" id="KW-0677">Repeat</keyword>
<dbReference type="PROSITE" id="PS00079">
    <property type="entry name" value="MULTICOPPER_OXIDASE1"/>
    <property type="match status" value="1"/>
</dbReference>
<dbReference type="GO" id="GO:0005507">
    <property type="term" value="F:copper ion binding"/>
    <property type="evidence" value="ECO:0007669"/>
    <property type="project" value="InterPro"/>
</dbReference>
<feature type="domain" description="Plastocyanin-like" evidence="16">
    <location>
        <begin position="370"/>
        <end position="493"/>
    </location>
</feature>
<organism evidence="18 19">
    <name type="scientific">Laccaria amethystina LaAM-08-1</name>
    <dbReference type="NCBI Taxonomy" id="1095629"/>
    <lineage>
        <taxon>Eukaryota</taxon>
        <taxon>Fungi</taxon>
        <taxon>Dikarya</taxon>
        <taxon>Basidiomycota</taxon>
        <taxon>Agaricomycotina</taxon>
        <taxon>Agaricomycetes</taxon>
        <taxon>Agaricomycetidae</taxon>
        <taxon>Agaricales</taxon>
        <taxon>Agaricineae</taxon>
        <taxon>Hydnangiaceae</taxon>
        <taxon>Laccaria</taxon>
    </lineage>
</organism>
<keyword evidence="14" id="KW-0732">Signal</keyword>
<proteinExistence type="inferred from homology"/>
<dbReference type="GO" id="GO:0005576">
    <property type="term" value="C:extracellular region"/>
    <property type="evidence" value="ECO:0007669"/>
    <property type="project" value="UniProtKB-SubCell"/>
</dbReference>
<evidence type="ECO:0000256" key="9">
    <source>
        <dbReference type="ARBA" id="ARBA00023002"/>
    </source>
</evidence>
<dbReference type="HOGENOM" id="CLU_006504_2_1_1"/>
<dbReference type="InterPro" id="IPR011706">
    <property type="entry name" value="Cu-oxidase_C"/>
</dbReference>
<keyword evidence="19" id="KW-1185">Reference proteome</keyword>
<accession>A0A0C9XUE1</accession>
<comment type="similarity">
    <text evidence="4">Belongs to the multicopper oxidase family.</text>
</comment>
<dbReference type="PANTHER" id="PTHR11709:SF394">
    <property type="entry name" value="FI03373P-RELATED"/>
    <property type="match status" value="1"/>
</dbReference>
<evidence type="ECO:0000256" key="3">
    <source>
        <dbReference type="ARBA" id="ARBA00004613"/>
    </source>
</evidence>
<dbReference type="GO" id="GO:0052716">
    <property type="term" value="F:hydroquinone:oxygen oxidoreductase activity"/>
    <property type="evidence" value="ECO:0007669"/>
    <property type="project" value="UniProtKB-EC"/>
</dbReference>
<comment type="catalytic activity">
    <reaction evidence="1">
        <text>4 hydroquinone + O2 = 4 benzosemiquinone + 2 H2O</text>
        <dbReference type="Rhea" id="RHEA:11276"/>
        <dbReference type="ChEBI" id="CHEBI:15377"/>
        <dbReference type="ChEBI" id="CHEBI:15379"/>
        <dbReference type="ChEBI" id="CHEBI:17594"/>
        <dbReference type="ChEBI" id="CHEBI:17977"/>
        <dbReference type="EC" id="1.10.3.2"/>
    </reaction>
</comment>
<keyword evidence="9" id="KW-0560">Oxidoreductase</keyword>
<dbReference type="STRING" id="1095629.A0A0C9XUE1"/>
<reference evidence="19" key="2">
    <citation type="submission" date="2015-01" db="EMBL/GenBank/DDBJ databases">
        <title>Evolutionary Origins and Diversification of the Mycorrhizal Mutualists.</title>
        <authorList>
            <consortium name="DOE Joint Genome Institute"/>
            <consortium name="Mycorrhizal Genomics Consortium"/>
            <person name="Kohler A."/>
            <person name="Kuo A."/>
            <person name="Nagy L.G."/>
            <person name="Floudas D."/>
            <person name="Copeland A."/>
            <person name="Barry K.W."/>
            <person name="Cichocki N."/>
            <person name="Veneault-Fourrey C."/>
            <person name="LaButti K."/>
            <person name="Lindquist E.A."/>
            <person name="Lipzen A."/>
            <person name="Lundell T."/>
            <person name="Morin E."/>
            <person name="Murat C."/>
            <person name="Riley R."/>
            <person name="Ohm R."/>
            <person name="Sun H."/>
            <person name="Tunlid A."/>
            <person name="Henrissat B."/>
            <person name="Grigoriev I.V."/>
            <person name="Hibbett D.S."/>
            <person name="Martin F."/>
        </authorList>
    </citation>
    <scope>NUCLEOTIDE SEQUENCE [LARGE SCALE GENOMIC DNA]</scope>
    <source>
        <strain evidence="19">LaAM-08-1</strain>
    </source>
</reference>
<dbReference type="PROSITE" id="PS00080">
    <property type="entry name" value="MULTICOPPER_OXIDASE2"/>
    <property type="match status" value="1"/>
</dbReference>
<dbReference type="Pfam" id="PF00394">
    <property type="entry name" value="Cu-oxidase"/>
    <property type="match status" value="1"/>
</dbReference>
<dbReference type="CDD" id="cd13903">
    <property type="entry name" value="CuRO_3_Tv-LCC_like"/>
    <property type="match status" value="1"/>
</dbReference>
<keyword evidence="12" id="KW-0325">Glycoprotein</keyword>
<dbReference type="EMBL" id="KN838646">
    <property type="protein sequence ID" value="KIJ99497.1"/>
    <property type="molecule type" value="Genomic_DNA"/>
</dbReference>
<feature type="domain" description="Plastocyanin-like" evidence="15">
    <location>
        <begin position="161"/>
        <end position="307"/>
    </location>
</feature>
<evidence type="ECO:0000256" key="1">
    <source>
        <dbReference type="ARBA" id="ARBA00000349"/>
    </source>
</evidence>
<dbReference type="FunFam" id="2.60.40.420:FF:000112">
    <property type="entry name" value="Laccase B"/>
    <property type="match status" value="1"/>
</dbReference>
<evidence type="ECO:0000313" key="18">
    <source>
        <dbReference type="EMBL" id="KIJ99497.1"/>
    </source>
</evidence>